<gene>
    <name evidence="5" type="ORF">BE17_16665</name>
</gene>
<dbReference type="Pfam" id="PF00583">
    <property type="entry name" value="Acetyltransf_1"/>
    <property type="match status" value="1"/>
</dbReference>
<evidence type="ECO:0000313" key="6">
    <source>
        <dbReference type="Proteomes" id="UP000075635"/>
    </source>
</evidence>
<dbReference type="CDD" id="cd04301">
    <property type="entry name" value="NAT_SF"/>
    <property type="match status" value="1"/>
</dbReference>
<protein>
    <submittedName>
        <fullName evidence="5">Amino acid acetyltransferase</fullName>
    </submittedName>
</protein>
<sequence>MHDERTAPKRLRVTGLQEAQLPALVALEQACKAMYHERGFDAAEVPPRALSDIIALTRQHDVRVAEADDEVAGYMAWRDEAPGVAYLEELSVHPDHQRRGIATRLLEELHERARELGMEQVVLRSREKASWAQAFYRKAGFAGLGDDAPEKVRAWRGAQEASGGPLARPGEVILWAAVPPRASEEPGNDGDGEVSGES</sequence>
<feature type="region of interest" description="Disordered" evidence="3">
    <location>
        <begin position="178"/>
        <end position="198"/>
    </location>
</feature>
<dbReference type="PANTHER" id="PTHR43877">
    <property type="entry name" value="AMINOALKYLPHOSPHONATE N-ACETYLTRANSFERASE-RELATED-RELATED"/>
    <property type="match status" value="1"/>
</dbReference>
<dbReference type="Gene3D" id="3.40.630.30">
    <property type="match status" value="1"/>
</dbReference>
<feature type="domain" description="N-acetyltransferase" evidence="4">
    <location>
        <begin position="11"/>
        <end position="171"/>
    </location>
</feature>
<evidence type="ECO:0000256" key="2">
    <source>
        <dbReference type="ARBA" id="ARBA00023315"/>
    </source>
</evidence>
<comment type="caution">
    <text evidence="5">The sequence shown here is derived from an EMBL/GenBank/DDBJ whole genome shotgun (WGS) entry which is preliminary data.</text>
</comment>
<evidence type="ECO:0000256" key="3">
    <source>
        <dbReference type="SAM" id="MobiDB-lite"/>
    </source>
</evidence>
<dbReference type="InterPro" id="IPR050832">
    <property type="entry name" value="Bact_Acetyltransf"/>
</dbReference>
<dbReference type="GO" id="GO:0016747">
    <property type="term" value="F:acyltransferase activity, transferring groups other than amino-acyl groups"/>
    <property type="evidence" value="ECO:0007669"/>
    <property type="project" value="InterPro"/>
</dbReference>
<dbReference type="AlphaFoldDB" id="A0A150SNH8"/>
<organism evidence="5 6">
    <name type="scientific">Sorangium cellulosum</name>
    <name type="common">Polyangium cellulosum</name>
    <dbReference type="NCBI Taxonomy" id="56"/>
    <lineage>
        <taxon>Bacteria</taxon>
        <taxon>Pseudomonadati</taxon>
        <taxon>Myxococcota</taxon>
        <taxon>Polyangia</taxon>
        <taxon>Polyangiales</taxon>
        <taxon>Polyangiaceae</taxon>
        <taxon>Sorangium</taxon>
    </lineage>
</organism>
<feature type="compositionally biased region" description="Acidic residues" evidence="3">
    <location>
        <begin position="186"/>
        <end position="198"/>
    </location>
</feature>
<dbReference type="SUPFAM" id="SSF55729">
    <property type="entry name" value="Acyl-CoA N-acyltransferases (Nat)"/>
    <property type="match status" value="1"/>
</dbReference>
<keyword evidence="1 5" id="KW-0808">Transferase</keyword>
<accession>A0A150SNH8</accession>
<dbReference type="PROSITE" id="PS51186">
    <property type="entry name" value="GNAT"/>
    <property type="match status" value="1"/>
</dbReference>
<evidence type="ECO:0000313" key="5">
    <source>
        <dbReference type="EMBL" id="KYF93986.1"/>
    </source>
</evidence>
<evidence type="ECO:0000256" key="1">
    <source>
        <dbReference type="ARBA" id="ARBA00022679"/>
    </source>
</evidence>
<dbReference type="Proteomes" id="UP000075635">
    <property type="component" value="Unassembled WGS sequence"/>
</dbReference>
<dbReference type="InterPro" id="IPR016181">
    <property type="entry name" value="Acyl_CoA_acyltransferase"/>
</dbReference>
<dbReference type="EMBL" id="JEMB01000769">
    <property type="protein sequence ID" value="KYF93986.1"/>
    <property type="molecule type" value="Genomic_DNA"/>
</dbReference>
<name>A0A150SNH8_SORCE</name>
<reference evidence="5 6" key="1">
    <citation type="submission" date="2014-02" db="EMBL/GenBank/DDBJ databases">
        <title>The small core and large imbalanced accessory genome model reveals a collaborative survival strategy of Sorangium cellulosum strains in nature.</title>
        <authorList>
            <person name="Han K."/>
            <person name="Peng R."/>
            <person name="Blom J."/>
            <person name="Li Y.-Z."/>
        </authorList>
    </citation>
    <scope>NUCLEOTIDE SEQUENCE [LARGE SCALE GENOMIC DNA]</scope>
    <source>
        <strain evidence="5 6">So0011-07</strain>
    </source>
</reference>
<keyword evidence="2" id="KW-0012">Acyltransferase</keyword>
<proteinExistence type="predicted"/>
<dbReference type="InterPro" id="IPR000182">
    <property type="entry name" value="GNAT_dom"/>
</dbReference>
<evidence type="ECO:0000259" key="4">
    <source>
        <dbReference type="PROSITE" id="PS51186"/>
    </source>
</evidence>